<dbReference type="Proteomes" id="UP000468388">
    <property type="component" value="Unassembled WGS sequence"/>
</dbReference>
<keyword evidence="5 7" id="KW-1133">Transmembrane helix</keyword>
<evidence type="ECO:0000256" key="5">
    <source>
        <dbReference type="ARBA" id="ARBA00022989"/>
    </source>
</evidence>
<dbReference type="PANTHER" id="PTHR33452:SF1">
    <property type="entry name" value="INNER MEMBRANE PROTEIN YPHA-RELATED"/>
    <property type="match status" value="1"/>
</dbReference>
<keyword evidence="3" id="KW-1003">Cell membrane</keyword>
<feature type="transmembrane region" description="Helical" evidence="7">
    <location>
        <begin position="108"/>
        <end position="129"/>
    </location>
</feature>
<feature type="transmembrane region" description="Helical" evidence="7">
    <location>
        <begin position="12"/>
        <end position="32"/>
    </location>
</feature>
<dbReference type="AlphaFoldDB" id="A0A6N8JL05"/>
<keyword evidence="6 7" id="KW-0472">Membrane</keyword>
<evidence type="ECO:0000256" key="7">
    <source>
        <dbReference type="SAM" id="Phobius"/>
    </source>
</evidence>
<comment type="caution">
    <text evidence="8">The sequence shown here is derived from an EMBL/GenBank/DDBJ whole genome shotgun (WGS) entry which is preliminary data.</text>
</comment>
<keyword evidence="4 7" id="KW-0812">Transmembrane</keyword>
<sequence length="138" mass="15718">MIRKLFTSSLYFDKWLVILRVITGIIIMKYGLEVFSKDHMQGNTAWLKDIHFPLPSFMAYVGKTTELLGGIFLILGLFTRVVSILLLINMSVITFIMGNAKILGEETLPFLLLLLFATFFFAGSGKWSLDCLLFKKQL</sequence>
<name>A0A6N8JL05_9BACT</name>
<evidence type="ECO:0000256" key="2">
    <source>
        <dbReference type="ARBA" id="ARBA00006679"/>
    </source>
</evidence>
<dbReference type="InterPro" id="IPR051907">
    <property type="entry name" value="DoxX-like_oxidoreductase"/>
</dbReference>
<comment type="similarity">
    <text evidence="2">Belongs to the DoxX family.</text>
</comment>
<organism evidence="8 9">
    <name type="scientific">Chitinophaga oryziterrae</name>
    <dbReference type="NCBI Taxonomy" id="1031224"/>
    <lineage>
        <taxon>Bacteria</taxon>
        <taxon>Pseudomonadati</taxon>
        <taxon>Bacteroidota</taxon>
        <taxon>Chitinophagia</taxon>
        <taxon>Chitinophagales</taxon>
        <taxon>Chitinophagaceae</taxon>
        <taxon>Chitinophaga</taxon>
    </lineage>
</organism>
<protein>
    <submittedName>
        <fullName evidence="8">DoxX family membrane protein</fullName>
    </submittedName>
</protein>
<evidence type="ECO:0000313" key="9">
    <source>
        <dbReference type="Proteomes" id="UP000468388"/>
    </source>
</evidence>
<evidence type="ECO:0000256" key="4">
    <source>
        <dbReference type="ARBA" id="ARBA00022692"/>
    </source>
</evidence>
<reference evidence="8 9" key="1">
    <citation type="submission" date="2019-12" db="EMBL/GenBank/DDBJ databases">
        <title>The draft genomic sequence of strain Chitinophaga oryziterrae JCM 16595.</title>
        <authorList>
            <person name="Zhang X."/>
        </authorList>
    </citation>
    <scope>NUCLEOTIDE SEQUENCE [LARGE SCALE GENOMIC DNA]</scope>
    <source>
        <strain evidence="8 9">JCM 16595</strain>
    </source>
</reference>
<dbReference type="GO" id="GO:0005886">
    <property type="term" value="C:plasma membrane"/>
    <property type="evidence" value="ECO:0007669"/>
    <property type="project" value="UniProtKB-SubCell"/>
</dbReference>
<dbReference type="InterPro" id="IPR032808">
    <property type="entry name" value="DoxX"/>
</dbReference>
<dbReference type="RefSeq" id="WP_157303841.1">
    <property type="nucleotide sequence ID" value="NZ_BAAAZB010000018.1"/>
</dbReference>
<dbReference type="Pfam" id="PF07681">
    <property type="entry name" value="DoxX"/>
    <property type="match status" value="1"/>
</dbReference>
<evidence type="ECO:0000313" key="8">
    <source>
        <dbReference type="EMBL" id="MVT45056.1"/>
    </source>
</evidence>
<proteinExistence type="inferred from homology"/>
<accession>A0A6N8JL05</accession>
<dbReference type="EMBL" id="WRXO01000015">
    <property type="protein sequence ID" value="MVT45056.1"/>
    <property type="molecule type" value="Genomic_DNA"/>
</dbReference>
<evidence type="ECO:0000256" key="6">
    <source>
        <dbReference type="ARBA" id="ARBA00023136"/>
    </source>
</evidence>
<evidence type="ECO:0000256" key="3">
    <source>
        <dbReference type="ARBA" id="ARBA00022475"/>
    </source>
</evidence>
<dbReference type="OrthoDB" id="959527at2"/>
<gene>
    <name evidence="8" type="ORF">GO495_31000</name>
</gene>
<comment type="subcellular location">
    <subcellularLocation>
        <location evidence="1">Cell membrane</location>
        <topology evidence="1">Multi-pass membrane protein</topology>
    </subcellularLocation>
</comment>
<keyword evidence="9" id="KW-1185">Reference proteome</keyword>
<evidence type="ECO:0000256" key="1">
    <source>
        <dbReference type="ARBA" id="ARBA00004651"/>
    </source>
</evidence>
<dbReference type="PANTHER" id="PTHR33452">
    <property type="entry name" value="OXIDOREDUCTASE CATD-RELATED"/>
    <property type="match status" value="1"/>
</dbReference>
<feature type="transmembrane region" description="Helical" evidence="7">
    <location>
        <begin position="67"/>
        <end position="96"/>
    </location>
</feature>